<dbReference type="InterPro" id="IPR032274">
    <property type="entry name" value="DUF4835"/>
</dbReference>
<dbReference type="EMBL" id="BRVP01000002">
    <property type="protein sequence ID" value="GLB51212.1"/>
    <property type="molecule type" value="Genomic_DNA"/>
</dbReference>
<proteinExistence type="predicted"/>
<dbReference type="Pfam" id="PF16119">
    <property type="entry name" value="DUF4835"/>
    <property type="match status" value="1"/>
</dbReference>
<reference evidence="1" key="1">
    <citation type="submission" date="2022-07" db="EMBL/GenBank/DDBJ databases">
        <title>Taxonomy of Novel Oxalotrophic and Methylotrophic Bacteria.</title>
        <authorList>
            <person name="Sahin N."/>
            <person name="Tani A."/>
        </authorList>
    </citation>
    <scope>NUCLEOTIDE SEQUENCE</scope>
    <source>
        <strain evidence="1">AM327</strain>
    </source>
</reference>
<organism evidence="1 2">
    <name type="scientific">Neptunitalea chrysea</name>
    <dbReference type="NCBI Taxonomy" id="1647581"/>
    <lineage>
        <taxon>Bacteria</taxon>
        <taxon>Pseudomonadati</taxon>
        <taxon>Bacteroidota</taxon>
        <taxon>Flavobacteriia</taxon>
        <taxon>Flavobacteriales</taxon>
        <taxon>Flavobacteriaceae</taxon>
        <taxon>Neptunitalea</taxon>
    </lineage>
</organism>
<dbReference type="AlphaFoldDB" id="A0A9W6B3Q8"/>
<evidence type="ECO:0000313" key="2">
    <source>
        <dbReference type="Proteomes" id="UP001143545"/>
    </source>
</evidence>
<protein>
    <submittedName>
        <fullName evidence="1">DUF4835 domain-containing protein</fullName>
    </submittedName>
</protein>
<dbReference type="Proteomes" id="UP001143545">
    <property type="component" value="Unassembled WGS sequence"/>
</dbReference>
<comment type="caution">
    <text evidence="1">The sequence shown here is derived from an EMBL/GenBank/DDBJ whole genome shotgun (WGS) entry which is preliminary data.</text>
</comment>
<sequence length="295" mass="34385">MRKFFLVVFLVCTVVSYSQELSCIVTVNSQKVGQTNKQIFATLETALNEFMNSKKWTNKTFKPKERIKCNMQIIVDSYSDNSFSGSIQVQSSRPVFNSSYTTPILNINDKQFSFTYQEFEPLYYNSNRFESNLTSVLAFYAYVILGVDADSFKMRGGTMYYNEAKKIVNIAQSSNFLGWKQNDGDRTRYMLIDNLTSNFYREYRTVLYNYHLKGLDRMESKPEAAKKTIASSLQLFKSMNARRPNSYLLQTFFDSKTDEIVQLFTGGPEMNTTQLTNSLNQLMPTYKTYWRKIEY</sequence>
<evidence type="ECO:0000313" key="1">
    <source>
        <dbReference type="EMBL" id="GLB51212.1"/>
    </source>
</evidence>
<accession>A0A9W6B3Q8</accession>
<name>A0A9W6B3Q8_9FLAO</name>
<dbReference type="RefSeq" id="WP_281751522.1">
    <property type="nucleotide sequence ID" value="NZ_BRVP01000002.1"/>
</dbReference>
<gene>
    <name evidence="1" type="ORF">NBRC110019_02510</name>
</gene>
<keyword evidence="2" id="KW-1185">Reference proteome</keyword>